<evidence type="ECO:0000259" key="2">
    <source>
        <dbReference type="Pfam" id="PF13568"/>
    </source>
</evidence>
<sequence>MRRVFLFVLAIIAAGSVMAQTDSASRSNMISHKNMPRSGDHFMLQFGYLGWNGTPDSINTSGFPRTGNVYFLFDFPFKTSPQWSAAIGAGIGSDNMYFKETSVGIKDITSSLVFKNLADTNSFKKYKLSTVYLEAPVELRFTARPDDNKHSFKAALGVKAGLLMSAMVKGKNLENKAGNTINSYTMKEKSKTFFNKNRIAATARLGYGPLSLFGSYQFTTLFKEGVAPDIRPFSIGLTLSGL</sequence>
<evidence type="ECO:0000313" key="3">
    <source>
        <dbReference type="EMBL" id="ANE51369.1"/>
    </source>
</evidence>
<reference evidence="4" key="1">
    <citation type="submission" date="2015-01" db="EMBL/GenBank/DDBJ databases">
        <title>Flavisolibacter sp./LCS9/ whole genome sequencing.</title>
        <authorList>
            <person name="Kim M.K."/>
            <person name="Srinivasan S."/>
            <person name="Lee J.-J."/>
        </authorList>
    </citation>
    <scope>NUCLEOTIDE SEQUENCE [LARGE SCALE GENOMIC DNA]</scope>
    <source>
        <strain evidence="4">LCS9</strain>
    </source>
</reference>
<dbReference type="RefSeq" id="WP_066405332.1">
    <property type="nucleotide sequence ID" value="NZ_CP011390.1"/>
</dbReference>
<reference evidence="3 4" key="2">
    <citation type="journal article" date="2016" name="Int. J. Syst. Evol. Microbiol.">
        <title>Flavisolibacter tropicus sp. nov., isolated from tropical soil.</title>
        <authorList>
            <person name="Lee J.J."/>
            <person name="Kang M.S."/>
            <person name="Kim G.S."/>
            <person name="Lee C.S."/>
            <person name="Lim S."/>
            <person name="Lee J."/>
            <person name="Roh S.H."/>
            <person name="Kang H."/>
            <person name="Ha J.M."/>
            <person name="Bae S."/>
            <person name="Jung H.Y."/>
            <person name="Kim M.K."/>
        </authorList>
    </citation>
    <scope>NUCLEOTIDE SEQUENCE [LARGE SCALE GENOMIC DNA]</scope>
    <source>
        <strain evidence="3 4">LCS9</strain>
    </source>
</reference>
<dbReference type="Proteomes" id="UP000077177">
    <property type="component" value="Chromosome"/>
</dbReference>
<proteinExistence type="predicted"/>
<evidence type="ECO:0000313" key="4">
    <source>
        <dbReference type="Proteomes" id="UP000077177"/>
    </source>
</evidence>
<feature type="signal peptide" evidence="1">
    <location>
        <begin position="1"/>
        <end position="19"/>
    </location>
</feature>
<name>A0A172TWA2_9BACT</name>
<keyword evidence="4" id="KW-1185">Reference proteome</keyword>
<dbReference type="OrthoDB" id="959017at2"/>
<dbReference type="KEGG" id="fla:SY85_13465"/>
<feature type="domain" description="Outer membrane protein beta-barrel" evidence="2">
    <location>
        <begin position="66"/>
        <end position="193"/>
    </location>
</feature>
<dbReference type="AlphaFoldDB" id="A0A172TWA2"/>
<dbReference type="STRING" id="1492898.SY85_13465"/>
<keyword evidence="1" id="KW-0732">Signal</keyword>
<evidence type="ECO:0000256" key="1">
    <source>
        <dbReference type="SAM" id="SignalP"/>
    </source>
</evidence>
<organism evidence="3 4">
    <name type="scientific">Flavisolibacter tropicus</name>
    <dbReference type="NCBI Taxonomy" id="1492898"/>
    <lineage>
        <taxon>Bacteria</taxon>
        <taxon>Pseudomonadati</taxon>
        <taxon>Bacteroidota</taxon>
        <taxon>Chitinophagia</taxon>
        <taxon>Chitinophagales</taxon>
        <taxon>Chitinophagaceae</taxon>
        <taxon>Flavisolibacter</taxon>
    </lineage>
</organism>
<dbReference type="Pfam" id="PF13568">
    <property type="entry name" value="OMP_b-brl_2"/>
    <property type="match status" value="1"/>
</dbReference>
<accession>A0A172TWA2</accession>
<protein>
    <recommendedName>
        <fullName evidence="2">Outer membrane protein beta-barrel domain-containing protein</fullName>
    </recommendedName>
</protein>
<dbReference type="InterPro" id="IPR025665">
    <property type="entry name" value="Beta-barrel_OMP_2"/>
</dbReference>
<dbReference type="EMBL" id="CP011390">
    <property type="protein sequence ID" value="ANE51369.1"/>
    <property type="molecule type" value="Genomic_DNA"/>
</dbReference>
<feature type="chain" id="PRO_5008001253" description="Outer membrane protein beta-barrel domain-containing protein" evidence="1">
    <location>
        <begin position="20"/>
        <end position="242"/>
    </location>
</feature>
<gene>
    <name evidence="3" type="ORF">SY85_13465</name>
</gene>